<keyword evidence="1" id="KW-0472">Membrane</keyword>
<name>A0AA48HJU5_9ALTE</name>
<feature type="domain" description="Signal transduction histidine kinase internal region" evidence="2">
    <location>
        <begin position="187"/>
        <end position="266"/>
    </location>
</feature>
<dbReference type="PANTHER" id="PTHR34220">
    <property type="entry name" value="SENSOR HISTIDINE KINASE YPDA"/>
    <property type="match status" value="1"/>
</dbReference>
<feature type="transmembrane region" description="Helical" evidence="1">
    <location>
        <begin position="61"/>
        <end position="82"/>
    </location>
</feature>
<dbReference type="AlphaFoldDB" id="A0AA48HJU5"/>
<protein>
    <recommendedName>
        <fullName evidence="2">Signal transduction histidine kinase internal region domain-containing protein</fullName>
    </recommendedName>
</protein>
<keyword evidence="1" id="KW-0812">Transmembrane</keyword>
<feature type="transmembrane region" description="Helical" evidence="1">
    <location>
        <begin position="94"/>
        <end position="118"/>
    </location>
</feature>
<dbReference type="GO" id="GO:0016020">
    <property type="term" value="C:membrane"/>
    <property type="evidence" value="ECO:0007669"/>
    <property type="project" value="InterPro"/>
</dbReference>
<dbReference type="Gene3D" id="3.30.565.10">
    <property type="entry name" value="Histidine kinase-like ATPase, C-terminal domain"/>
    <property type="match status" value="1"/>
</dbReference>
<dbReference type="KEGG" id="pmaw:MACH26_15770"/>
<feature type="transmembrane region" description="Helical" evidence="1">
    <location>
        <begin position="22"/>
        <end position="41"/>
    </location>
</feature>
<evidence type="ECO:0000259" key="2">
    <source>
        <dbReference type="Pfam" id="PF06580"/>
    </source>
</evidence>
<dbReference type="InterPro" id="IPR036890">
    <property type="entry name" value="HATPase_C_sf"/>
</dbReference>
<dbReference type="Pfam" id="PF06580">
    <property type="entry name" value="His_kinase"/>
    <property type="match status" value="1"/>
</dbReference>
<keyword evidence="1" id="KW-1133">Transmembrane helix</keyword>
<evidence type="ECO:0000256" key="1">
    <source>
        <dbReference type="SAM" id="Phobius"/>
    </source>
</evidence>
<dbReference type="EMBL" id="AP027272">
    <property type="protein sequence ID" value="BDX06056.1"/>
    <property type="molecule type" value="Genomic_DNA"/>
</dbReference>
<accession>A0AA48HJU5</accession>
<dbReference type="PANTHER" id="PTHR34220:SF7">
    <property type="entry name" value="SENSOR HISTIDINE KINASE YPDA"/>
    <property type="match status" value="1"/>
</dbReference>
<dbReference type="InterPro" id="IPR050640">
    <property type="entry name" value="Bact_2-comp_sensor_kinase"/>
</dbReference>
<evidence type="ECO:0000313" key="4">
    <source>
        <dbReference type="Proteomes" id="UP001333710"/>
    </source>
</evidence>
<keyword evidence="4" id="KW-1185">Reference proteome</keyword>
<dbReference type="InterPro" id="IPR010559">
    <property type="entry name" value="Sig_transdc_His_kin_internal"/>
</dbReference>
<evidence type="ECO:0000313" key="3">
    <source>
        <dbReference type="EMBL" id="BDX06056.1"/>
    </source>
</evidence>
<sequence>MAISNILQNSEMRFSQRLLAPMLWKLCAIYWLITLCGYSLRRVRYFNDWTFSTFWQYFAEGMQWWAGNFLVMPFLIAAACYISLKNDSKVIKLLYILLLIPFVFCLQTSLGVHALYLINNFIPGPEALNLTSILRAFHHYTAYNWWNLDFQMYLLYLLIGFGWQWYETGVLAQLQHEKLNRQLVQSELAAFRAQLNPHFLFNVLNSISALVRTERKPDALNALNELSLLLRGIIDNRLSNFSTLEAELSLLDNFIYMQKLRFGEKLTFNKTISKEAYNQRVPGMLLLPLIENAVVHGSKTRCNITLEAEVTNQGLYIRISNPLDEHPNNTGFGMGIGNNKARLALIYGETCQFEQFIKAGHFIVEMTIPTMSETERL</sequence>
<dbReference type="Proteomes" id="UP001333710">
    <property type="component" value="Chromosome"/>
</dbReference>
<dbReference type="RefSeq" id="WP_338292095.1">
    <property type="nucleotide sequence ID" value="NZ_AP027272.1"/>
</dbReference>
<reference evidence="3" key="1">
    <citation type="submission" date="2023-01" db="EMBL/GenBank/DDBJ databases">
        <title>Complete genome sequence of Planctobacterium marinum strain Dej080120_11.</title>
        <authorList>
            <person name="Ueki S."/>
            <person name="Maruyama F."/>
        </authorList>
    </citation>
    <scope>NUCLEOTIDE SEQUENCE</scope>
    <source>
        <strain evidence="3">Dej080120_11</strain>
    </source>
</reference>
<gene>
    <name evidence="3" type="ORF">MACH26_15770</name>
</gene>
<proteinExistence type="predicted"/>
<dbReference type="GO" id="GO:0000155">
    <property type="term" value="F:phosphorelay sensor kinase activity"/>
    <property type="evidence" value="ECO:0007669"/>
    <property type="project" value="InterPro"/>
</dbReference>
<organism evidence="3 4">
    <name type="scientific">Planctobacterium marinum</name>
    <dbReference type="NCBI Taxonomy" id="1631968"/>
    <lineage>
        <taxon>Bacteria</taxon>
        <taxon>Pseudomonadati</taxon>
        <taxon>Pseudomonadota</taxon>
        <taxon>Gammaproteobacteria</taxon>
        <taxon>Alteromonadales</taxon>
        <taxon>Alteromonadaceae</taxon>
        <taxon>Planctobacterium</taxon>
    </lineage>
</organism>